<dbReference type="Gene3D" id="3.20.20.60">
    <property type="entry name" value="Phosphoenolpyruvate-binding domains"/>
    <property type="match status" value="1"/>
</dbReference>
<organism evidence="9 10">
    <name type="scientific">Yoonia litorea</name>
    <dbReference type="NCBI Taxonomy" id="1123755"/>
    <lineage>
        <taxon>Bacteria</taxon>
        <taxon>Pseudomonadati</taxon>
        <taxon>Pseudomonadota</taxon>
        <taxon>Alphaproteobacteria</taxon>
        <taxon>Rhodobacterales</taxon>
        <taxon>Paracoccaceae</taxon>
        <taxon>Yoonia</taxon>
    </lineage>
</organism>
<dbReference type="AlphaFoldDB" id="A0A1I6MKE3"/>
<keyword evidence="4" id="KW-0456">Lyase</keyword>
<dbReference type="GO" id="GO:0005737">
    <property type="term" value="C:cytoplasm"/>
    <property type="evidence" value="ECO:0007669"/>
    <property type="project" value="UniProtKB-ARBA"/>
</dbReference>
<comment type="similarity">
    <text evidence="2">Belongs to the HpcH/HpaI aldolase family.</text>
</comment>
<dbReference type="RefSeq" id="WP_090207025.1">
    <property type="nucleotide sequence ID" value="NZ_FOZM01000001.1"/>
</dbReference>
<dbReference type="InterPro" id="IPR005000">
    <property type="entry name" value="Aldolase/citrate-lyase_domain"/>
</dbReference>
<evidence type="ECO:0000256" key="6">
    <source>
        <dbReference type="ARBA" id="ARBA00045074"/>
    </source>
</evidence>
<evidence type="ECO:0000256" key="2">
    <source>
        <dbReference type="ARBA" id="ARBA00005568"/>
    </source>
</evidence>
<accession>A0A1I6MKE3</accession>
<dbReference type="FunFam" id="3.20.20.60:FF:000004">
    <property type="entry name" value="5-keto-4-deoxy-D-glucarate aldolase"/>
    <property type="match status" value="1"/>
</dbReference>
<dbReference type="InterPro" id="IPR015813">
    <property type="entry name" value="Pyrv/PenolPyrv_kinase-like_dom"/>
</dbReference>
<reference evidence="9 10" key="1">
    <citation type="submission" date="2016-10" db="EMBL/GenBank/DDBJ databases">
        <authorList>
            <person name="de Groot N.N."/>
        </authorList>
    </citation>
    <scope>NUCLEOTIDE SEQUENCE [LARGE SCALE GENOMIC DNA]</scope>
    <source>
        <strain evidence="9 10">DSM 29433</strain>
    </source>
</reference>
<evidence type="ECO:0000256" key="7">
    <source>
        <dbReference type="ARBA" id="ARBA00068169"/>
    </source>
</evidence>
<gene>
    <name evidence="9" type="ORF">SAMN05444714_1967</name>
</gene>
<evidence type="ECO:0000256" key="5">
    <source>
        <dbReference type="ARBA" id="ARBA00023317"/>
    </source>
</evidence>
<dbReference type="GO" id="GO:0016832">
    <property type="term" value="F:aldehyde-lyase activity"/>
    <property type="evidence" value="ECO:0007669"/>
    <property type="project" value="TreeGrafter"/>
</dbReference>
<dbReference type="PANTHER" id="PTHR30502">
    <property type="entry name" value="2-KETO-3-DEOXY-L-RHAMNONATE ALDOLASE"/>
    <property type="match status" value="1"/>
</dbReference>
<dbReference type="InterPro" id="IPR040442">
    <property type="entry name" value="Pyrv_kinase-like_dom_sf"/>
</dbReference>
<name>A0A1I6MKE3_9RHOB</name>
<dbReference type="Proteomes" id="UP000198926">
    <property type="component" value="Unassembled WGS sequence"/>
</dbReference>
<evidence type="ECO:0000259" key="8">
    <source>
        <dbReference type="Pfam" id="PF03328"/>
    </source>
</evidence>
<sequence>MNMPPNPFLENLRAGRQQSGFWVSLANNLSAEVVASSGFDWLLVDMEHAPTDVMTVVGQLQAIAPHGSSAIVRPPWNDAVMVKRLLDSGAQNLLFPMVQSVEEAKAAVAATRYPPEGIRGVAGSIRATQFGRIKDYHRQANANIGVIIQAETQHAVSIAHEMAAVDGVDGVFFGPADIGADMGLLGAADTTAVWDLIRETAAKLRADGIRTGTLSTNPDHAASLLEEGFDFVACGLDSDVLAKGADALAAKMRKAMGKD</sequence>
<dbReference type="SUPFAM" id="SSF51621">
    <property type="entry name" value="Phosphoenolpyruvate/pyruvate domain"/>
    <property type="match status" value="1"/>
</dbReference>
<feature type="domain" description="HpcH/HpaI aldolase/citrate lyase" evidence="8">
    <location>
        <begin position="18"/>
        <end position="242"/>
    </location>
</feature>
<evidence type="ECO:0000313" key="10">
    <source>
        <dbReference type="Proteomes" id="UP000198926"/>
    </source>
</evidence>
<keyword evidence="10" id="KW-1185">Reference proteome</keyword>
<dbReference type="InterPro" id="IPR050251">
    <property type="entry name" value="HpcH-HpaI_aldolase"/>
</dbReference>
<dbReference type="Pfam" id="PF03328">
    <property type="entry name" value="HpcH_HpaI"/>
    <property type="match status" value="1"/>
</dbReference>
<keyword evidence="3" id="KW-0479">Metal-binding</keyword>
<dbReference type="EMBL" id="FOZM01000001">
    <property type="protein sequence ID" value="SFS16196.1"/>
    <property type="molecule type" value="Genomic_DNA"/>
</dbReference>
<comment type="catalytic activity">
    <reaction evidence="6">
        <text>D-glyceraldehyde + pyruvate = 2-dehydro-3-deoxy-L-galactonate</text>
        <dbReference type="Rhea" id="RHEA:80055"/>
        <dbReference type="ChEBI" id="CHEBI:15361"/>
        <dbReference type="ChEBI" id="CHEBI:17378"/>
        <dbReference type="ChEBI" id="CHEBI:75545"/>
    </reaction>
</comment>
<evidence type="ECO:0000256" key="3">
    <source>
        <dbReference type="ARBA" id="ARBA00022723"/>
    </source>
</evidence>
<proteinExistence type="inferred from homology"/>
<comment type="cofactor">
    <cofactor evidence="1">
        <name>a divalent metal cation</name>
        <dbReference type="ChEBI" id="CHEBI:60240"/>
    </cofactor>
</comment>
<evidence type="ECO:0000313" key="9">
    <source>
        <dbReference type="EMBL" id="SFS16196.1"/>
    </source>
</evidence>
<evidence type="ECO:0000256" key="1">
    <source>
        <dbReference type="ARBA" id="ARBA00001968"/>
    </source>
</evidence>
<dbReference type="OrthoDB" id="9802624at2"/>
<dbReference type="PANTHER" id="PTHR30502:SF0">
    <property type="entry name" value="PHOSPHOENOLPYRUVATE CARBOXYLASE FAMILY PROTEIN"/>
    <property type="match status" value="1"/>
</dbReference>
<dbReference type="GO" id="GO:0046872">
    <property type="term" value="F:metal ion binding"/>
    <property type="evidence" value="ECO:0007669"/>
    <property type="project" value="UniProtKB-KW"/>
</dbReference>
<evidence type="ECO:0000256" key="4">
    <source>
        <dbReference type="ARBA" id="ARBA00023239"/>
    </source>
</evidence>
<dbReference type="STRING" id="1123755.SAMN05444714_1967"/>
<keyword evidence="5" id="KW-0670">Pyruvate</keyword>
<protein>
    <recommendedName>
        <fullName evidence="7">Hydroxypyruvate/pyruvate aldolase</fullName>
    </recommendedName>
</protein>